<name>A0A0G1AGG9_9BACT</name>
<comment type="catalytic activity">
    <reaction evidence="5 6">
        <text>L-threonylcarbamoyladenylate + adenosine(37) in tRNA = N(6)-L-threonylcarbamoyladenosine(37) in tRNA + AMP + H(+)</text>
        <dbReference type="Rhea" id="RHEA:37059"/>
        <dbReference type="Rhea" id="RHEA-COMP:10162"/>
        <dbReference type="Rhea" id="RHEA-COMP:10163"/>
        <dbReference type="ChEBI" id="CHEBI:15378"/>
        <dbReference type="ChEBI" id="CHEBI:73682"/>
        <dbReference type="ChEBI" id="CHEBI:74411"/>
        <dbReference type="ChEBI" id="CHEBI:74418"/>
        <dbReference type="ChEBI" id="CHEBI:456215"/>
        <dbReference type="EC" id="2.3.1.234"/>
    </reaction>
</comment>
<evidence type="ECO:0000256" key="2">
    <source>
        <dbReference type="ARBA" id="ARBA00022694"/>
    </source>
</evidence>
<dbReference type="PATRIC" id="fig|1618356.3.peg.22"/>
<dbReference type="InterPro" id="IPR043129">
    <property type="entry name" value="ATPase_NBD"/>
</dbReference>
<dbReference type="Pfam" id="PF00814">
    <property type="entry name" value="TsaD"/>
    <property type="match status" value="1"/>
</dbReference>
<dbReference type="GO" id="GO:0005506">
    <property type="term" value="F:iron ion binding"/>
    <property type="evidence" value="ECO:0007669"/>
    <property type="project" value="UniProtKB-UniRule"/>
</dbReference>
<keyword evidence="4 6" id="KW-0012">Acyltransferase</keyword>
<evidence type="ECO:0000256" key="1">
    <source>
        <dbReference type="ARBA" id="ARBA00022679"/>
    </source>
</evidence>
<dbReference type="GO" id="GO:0002949">
    <property type="term" value="P:tRNA threonylcarbamoyladenosine modification"/>
    <property type="evidence" value="ECO:0007669"/>
    <property type="project" value="UniProtKB-UniRule"/>
</dbReference>
<dbReference type="AlphaFoldDB" id="A0A0G1AGG9"/>
<dbReference type="FunFam" id="3.30.420.40:FF:000012">
    <property type="entry name" value="tRNA N6-adenosine threonylcarbamoyltransferase"/>
    <property type="match status" value="1"/>
</dbReference>
<dbReference type="InterPro" id="IPR017861">
    <property type="entry name" value="KAE1/TsaD"/>
</dbReference>
<feature type="binding site" evidence="6">
    <location>
        <position position="113"/>
    </location>
    <ligand>
        <name>Fe cation</name>
        <dbReference type="ChEBI" id="CHEBI:24875"/>
    </ligand>
</feature>
<evidence type="ECO:0000256" key="6">
    <source>
        <dbReference type="HAMAP-Rule" id="MF_01445"/>
    </source>
</evidence>
<dbReference type="PANTHER" id="PTHR11735">
    <property type="entry name" value="TRNA N6-ADENOSINE THREONYLCARBAMOYLTRANSFERASE"/>
    <property type="match status" value="1"/>
</dbReference>
<dbReference type="SUPFAM" id="SSF53067">
    <property type="entry name" value="Actin-like ATPase domain"/>
    <property type="match status" value="1"/>
</dbReference>
<protein>
    <recommendedName>
        <fullName evidence="6">tRNA N6-adenosine threonylcarbamoyltransferase</fullName>
        <ecNumber evidence="6">2.3.1.234</ecNumber>
    </recommendedName>
    <alternativeName>
        <fullName evidence="6">N6-L-threonylcarbamoyladenine synthase</fullName>
        <shortName evidence="6">t(6)A synthase</shortName>
    </alternativeName>
    <alternativeName>
        <fullName evidence="6">t(6)A37 threonylcarbamoyladenosine biosynthesis protein TsaD</fullName>
    </alternativeName>
    <alternativeName>
        <fullName evidence="6">tRNA threonylcarbamoyladenosine biosynthesis protein TsaD</fullName>
    </alternativeName>
</protein>
<sequence length="374" mass="40285">MRILAIETSCDETAAAVVEDTTILSSVKFTQTSHAEFGGVVPSLAKRDHEARIDEIVNSAMLKAQCSMLNIDAIAVTVGPGLAIALEVGIKKAKELANRHNKPLIAVNHIEGHLLSPLATLDTSPYPSPIIGEGIKGRGINFPAMGLVVSGGHTELILIEEIGKYKIIAETIDDALGEALDKAARILGFPYPGGALLEKAAALGNPKKYLLPLPMAGKEDQNQFSYSGLKSAFGRLISAQKKVLSTQEINDLAAAFQNRAFEHLTRVVTKSITPLPPLNLRGGGESNEPRVILVGGGVIANQELRRHLNKLGEELNLKVYFAPTELTGDNAAMIGIAASFKAEKKQFVKDFDNIDRLPRWRIDQGITPPFRHPS</sequence>
<feature type="binding site" evidence="6">
    <location>
        <position position="329"/>
    </location>
    <ligand>
        <name>Fe cation</name>
        <dbReference type="ChEBI" id="CHEBI:24875"/>
    </ligand>
</feature>
<dbReference type="PANTHER" id="PTHR11735:SF6">
    <property type="entry name" value="TRNA N6-ADENOSINE THREONYLCARBAMOYLTRANSFERASE, MITOCHONDRIAL"/>
    <property type="match status" value="1"/>
</dbReference>
<dbReference type="NCBIfam" id="TIGR00329">
    <property type="entry name" value="gcp_kae1"/>
    <property type="match status" value="1"/>
</dbReference>
<evidence type="ECO:0000259" key="7">
    <source>
        <dbReference type="Pfam" id="PF00814"/>
    </source>
</evidence>
<evidence type="ECO:0000313" key="9">
    <source>
        <dbReference type="Proteomes" id="UP000034160"/>
    </source>
</evidence>
<dbReference type="InterPro" id="IPR000905">
    <property type="entry name" value="Gcp-like_dom"/>
</dbReference>
<keyword evidence="1 6" id="KW-0808">Transferase</keyword>
<feature type="binding site" evidence="6">
    <location>
        <position position="109"/>
    </location>
    <ligand>
        <name>Fe cation</name>
        <dbReference type="ChEBI" id="CHEBI:24875"/>
    </ligand>
</feature>
<comment type="subcellular location">
    <subcellularLocation>
        <location evidence="6">Cytoplasm</location>
    </subcellularLocation>
</comment>
<feature type="binding site" evidence="6">
    <location>
        <position position="198"/>
    </location>
    <ligand>
        <name>substrate</name>
    </ligand>
</feature>
<comment type="similarity">
    <text evidence="6">Belongs to the KAE1 / TsaD family.</text>
</comment>
<comment type="function">
    <text evidence="6">Required for the formation of a threonylcarbamoyl group on adenosine at position 37 (t(6)A37) in tRNAs that read codons beginning with adenine. Is involved in the transfer of the threonylcarbamoyl moiety of threonylcarbamoyl-AMP (TC-AMP) to the N6 group of A37, together with TsaE and TsaB. TsaD likely plays a direct catalytic role in this reaction.</text>
</comment>
<evidence type="ECO:0000256" key="4">
    <source>
        <dbReference type="ARBA" id="ARBA00023315"/>
    </source>
</evidence>
<evidence type="ECO:0000256" key="3">
    <source>
        <dbReference type="ARBA" id="ARBA00022723"/>
    </source>
</evidence>
<dbReference type="GO" id="GO:0005737">
    <property type="term" value="C:cytoplasm"/>
    <property type="evidence" value="ECO:0007669"/>
    <property type="project" value="UniProtKB-SubCell"/>
</dbReference>
<keyword evidence="6" id="KW-0963">Cytoplasm</keyword>
<gene>
    <name evidence="6" type="primary">tsaD</name>
    <name evidence="8" type="ORF">UU93_C0001G0022</name>
</gene>
<dbReference type="HAMAP" id="MF_01445">
    <property type="entry name" value="TsaD"/>
    <property type="match status" value="1"/>
</dbReference>
<keyword evidence="2 6" id="KW-0819">tRNA processing</keyword>
<feature type="binding site" evidence="6">
    <location>
        <begin position="148"/>
        <end position="152"/>
    </location>
    <ligand>
        <name>substrate</name>
    </ligand>
</feature>
<organism evidence="8 9">
    <name type="scientific">Candidatus Amesbacteria bacterium GW2011_GWA2_42_12</name>
    <dbReference type="NCBI Taxonomy" id="1618356"/>
    <lineage>
        <taxon>Bacteria</taxon>
        <taxon>Candidatus Amesiibacteriota</taxon>
    </lineage>
</organism>
<dbReference type="EMBL" id="LCCN01000001">
    <property type="protein sequence ID" value="KKS33191.1"/>
    <property type="molecule type" value="Genomic_DNA"/>
</dbReference>
<comment type="cofactor">
    <cofactor evidence="6">
        <name>Fe(2+)</name>
        <dbReference type="ChEBI" id="CHEBI:29033"/>
    </cofactor>
    <text evidence="6">Binds 1 Fe(2+) ion per subunit.</text>
</comment>
<keyword evidence="6" id="KW-0408">Iron</keyword>
<evidence type="ECO:0000256" key="5">
    <source>
        <dbReference type="ARBA" id="ARBA00048117"/>
    </source>
</evidence>
<dbReference type="EC" id="2.3.1.234" evidence="6"/>
<dbReference type="NCBIfam" id="TIGR03723">
    <property type="entry name" value="T6A_TsaD_YgjD"/>
    <property type="match status" value="1"/>
</dbReference>
<evidence type="ECO:0000313" key="8">
    <source>
        <dbReference type="EMBL" id="KKS33191.1"/>
    </source>
</evidence>
<comment type="caution">
    <text evidence="8">The sequence shown here is derived from an EMBL/GenBank/DDBJ whole genome shotgun (WGS) entry which is preliminary data.</text>
</comment>
<dbReference type="Gene3D" id="3.30.420.40">
    <property type="match status" value="2"/>
</dbReference>
<dbReference type="Proteomes" id="UP000034160">
    <property type="component" value="Unassembled WGS sequence"/>
</dbReference>
<dbReference type="GO" id="GO:0061711">
    <property type="term" value="F:tRNA N(6)-L-threonylcarbamoyladenine synthase activity"/>
    <property type="evidence" value="ECO:0007669"/>
    <property type="project" value="UniProtKB-EC"/>
</dbReference>
<dbReference type="PRINTS" id="PR00789">
    <property type="entry name" value="OSIALOPTASE"/>
</dbReference>
<reference evidence="8 9" key="1">
    <citation type="journal article" date="2015" name="Nature">
        <title>rRNA introns, odd ribosomes, and small enigmatic genomes across a large radiation of phyla.</title>
        <authorList>
            <person name="Brown C.T."/>
            <person name="Hug L.A."/>
            <person name="Thomas B.C."/>
            <person name="Sharon I."/>
            <person name="Castelle C.J."/>
            <person name="Singh A."/>
            <person name="Wilkins M.J."/>
            <person name="Williams K.H."/>
            <person name="Banfield J.F."/>
        </authorList>
    </citation>
    <scope>NUCLEOTIDE SEQUENCE [LARGE SCALE GENOMIC DNA]</scope>
</reference>
<dbReference type="STRING" id="1618356.UU93_C0001G0022"/>
<keyword evidence="3 6" id="KW-0479">Metal-binding</keyword>
<feature type="binding site" evidence="6">
    <location>
        <position position="301"/>
    </location>
    <ligand>
        <name>substrate</name>
    </ligand>
</feature>
<feature type="binding site" evidence="6">
    <location>
        <position position="181"/>
    </location>
    <ligand>
        <name>substrate</name>
    </ligand>
</feature>
<feature type="binding site" evidence="6">
    <location>
        <position position="194"/>
    </location>
    <ligand>
        <name>substrate</name>
    </ligand>
</feature>
<dbReference type="InterPro" id="IPR022450">
    <property type="entry name" value="TsaD"/>
</dbReference>
<feature type="domain" description="Gcp-like" evidence="7">
    <location>
        <begin position="22"/>
        <end position="335"/>
    </location>
</feature>
<proteinExistence type="inferred from homology"/>
<accession>A0A0G1AGG9</accession>